<dbReference type="EC" id="3.4.24.-" evidence="13"/>
<gene>
    <name evidence="16" type="ORF">ACJMK2_036783</name>
</gene>
<feature type="domain" description="Peptidase M12A" evidence="15">
    <location>
        <begin position="103"/>
        <end position="308"/>
    </location>
</feature>
<evidence type="ECO:0000256" key="6">
    <source>
        <dbReference type="ARBA" id="ARBA00022801"/>
    </source>
</evidence>
<dbReference type="Gene3D" id="2.60.120.290">
    <property type="entry name" value="Spermadhesin, CUB domain"/>
    <property type="match status" value="1"/>
</dbReference>
<dbReference type="GO" id="GO:0006508">
    <property type="term" value="P:proteolysis"/>
    <property type="evidence" value="ECO:0007669"/>
    <property type="project" value="UniProtKB-KW"/>
</dbReference>
<evidence type="ECO:0000256" key="10">
    <source>
        <dbReference type="ARBA" id="ARBA00023180"/>
    </source>
</evidence>
<dbReference type="InterPro" id="IPR034035">
    <property type="entry name" value="Astacin-like_dom"/>
</dbReference>
<dbReference type="SMART" id="SM00235">
    <property type="entry name" value="ZnMc"/>
    <property type="match status" value="1"/>
</dbReference>
<evidence type="ECO:0000259" key="15">
    <source>
        <dbReference type="PROSITE" id="PS51864"/>
    </source>
</evidence>
<dbReference type="PROSITE" id="PS01180">
    <property type="entry name" value="CUB"/>
    <property type="match status" value="1"/>
</dbReference>
<dbReference type="PANTHER" id="PTHR10127:SF780">
    <property type="entry name" value="METALLOENDOPEPTIDASE"/>
    <property type="match status" value="1"/>
</dbReference>
<dbReference type="GO" id="GO:0004222">
    <property type="term" value="F:metalloendopeptidase activity"/>
    <property type="evidence" value="ECO:0007669"/>
    <property type="project" value="UniProtKB-UniRule"/>
</dbReference>
<dbReference type="FunFam" id="2.60.120.290:FF:000013">
    <property type="entry name" value="Membrane frizzled-related protein"/>
    <property type="match status" value="1"/>
</dbReference>
<evidence type="ECO:0000256" key="2">
    <source>
        <dbReference type="ARBA" id="ARBA00022525"/>
    </source>
</evidence>
<dbReference type="PANTHER" id="PTHR10127">
    <property type="entry name" value="DISCOIDIN, CUB, EGF, LAMININ , AND ZINC METALLOPROTEASE DOMAIN CONTAINING"/>
    <property type="match status" value="1"/>
</dbReference>
<dbReference type="Pfam" id="PF01400">
    <property type="entry name" value="Astacin"/>
    <property type="match status" value="1"/>
</dbReference>
<dbReference type="InterPro" id="IPR024079">
    <property type="entry name" value="MetalloPept_cat_dom_sf"/>
</dbReference>
<protein>
    <recommendedName>
        <fullName evidence="13">Metalloendopeptidase</fullName>
        <ecNumber evidence="13">3.4.24.-</ecNumber>
    </recommendedName>
</protein>
<dbReference type="InterPro" id="IPR000859">
    <property type="entry name" value="CUB_dom"/>
</dbReference>
<dbReference type="AlphaFoldDB" id="A0ABD3WKF0"/>
<dbReference type="GO" id="GO:0008270">
    <property type="term" value="F:zinc ion binding"/>
    <property type="evidence" value="ECO:0007669"/>
    <property type="project" value="UniProtKB-UniRule"/>
</dbReference>
<feature type="binding site" evidence="12">
    <location>
        <position position="213"/>
    </location>
    <ligand>
        <name>Zn(2+)</name>
        <dbReference type="ChEBI" id="CHEBI:29105"/>
        <note>catalytic</note>
    </ligand>
</feature>
<comment type="subcellular location">
    <subcellularLocation>
        <location evidence="1">Secreted</location>
    </subcellularLocation>
</comment>
<dbReference type="CDD" id="cd04280">
    <property type="entry name" value="ZnMc_astacin_like"/>
    <property type="match status" value="1"/>
</dbReference>
<dbReference type="CDD" id="cd00041">
    <property type="entry name" value="CUB"/>
    <property type="match status" value="1"/>
</dbReference>
<feature type="active site" evidence="12">
    <location>
        <position position="204"/>
    </location>
</feature>
<keyword evidence="7 12" id="KW-0862">Zinc</keyword>
<dbReference type="PIRSF" id="PIRSF036365">
    <property type="entry name" value="Astacin_nematoda"/>
    <property type="match status" value="1"/>
</dbReference>
<evidence type="ECO:0000256" key="4">
    <source>
        <dbReference type="ARBA" id="ARBA00022723"/>
    </source>
</evidence>
<keyword evidence="9" id="KW-1015">Disulfide bond</keyword>
<sequence length="462" mass="51243">MSLVVAVLLSIFLLTNGLPVEIPDEINGSNNSGIVETIHGSPKLNTKHLRLLRGQKLSQLHKPMEGLADVEGTYEADMKLTPSQAVEIMEGSKTLDGTGRSKRKVVSNTIYKWPKGTVMFEFSKFNVLPENVKTTVLTAMEYWESVTCLRFRERTAEREKELGHSDFILFSKGPGCSSAIGRMGGPQEVTVSETCNNKVTVAHEIGHSIGFYHEQSRPDRDYFVDILRTNIKTGYEDDFKKYESGTEIGVHEPYDIGSAMHYGPTWFSKDEKSHTIEPKDKGLMGVMGQRDELSFMDIKTANDFYKCNEGCTSSLECKNGGYIGPNCACVCPPGLTGRTCDDVKRGTPGCGAILSGSSGTFTTPNFPGSYPDNADCYWLIQVPQTSEITVTFENFEMEDDETCYYDWLEIRKYSLLLAGPKFCGNGPSGPIVFTGQSLMLHFHTDDGYGFKGFRASYTVQPK</sequence>
<keyword evidence="6 12" id="KW-0378">Hydrolase</keyword>
<feature type="binding site" evidence="12">
    <location>
        <position position="207"/>
    </location>
    <ligand>
        <name>Zn(2+)</name>
        <dbReference type="ChEBI" id="CHEBI:29105"/>
        <note>catalytic</note>
    </ligand>
</feature>
<dbReference type="GO" id="GO:0005576">
    <property type="term" value="C:extracellular region"/>
    <property type="evidence" value="ECO:0007669"/>
    <property type="project" value="UniProtKB-SubCell"/>
</dbReference>
<keyword evidence="8 12" id="KW-0482">Metalloprotease</keyword>
<evidence type="ECO:0000313" key="17">
    <source>
        <dbReference type="Proteomes" id="UP001634394"/>
    </source>
</evidence>
<evidence type="ECO:0000259" key="14">
    <source>
        <dbReference type="PROSITE" id="PS01180"/>
    </source>
</evidence>
<evidence type="ECO:0000256" key="9">
    <source>
        <dbReference type="ARBA" id="ARBA00023157"/>
    </source>
</evidence>
<dbReference type="InterPro" id="IPR001506">
    <property type="entry name" value="Peptidase_M12A"/>
</dbReference>
<keyword evidence="17" id="KW-1185">Reference proteome</keyword>
<comment type="cofactor">
    <cofactor evidence="12 13">
        <name>Zn(2+)</name>
        <dbReference type="ChEBI" id="CHEBI:29105"/>
    </cofactor>
    <text evidence="12 13">Binds 1 zinc ion per subunit.</text>
</comment>
<dbReference type="SMART" id="SM00042">
    <property type="entry name" value="CUB"/>
    <property type="match status" value="1"/>
</dbReference>
<evidence type="ECO:0000256" key="13">
    <source>
        <dbReference type="RuleBase" id="RU361183"/>
    </source>
</evidence>
<feature type="domain" description="CUB" evidence="14">
    <location>
        <begin position="350"/>
        <end position="460"/>
    </location>
</feature>
<evidence type="ECO:0000256" key="5">
    <source>
        <dbReference type="ARBA" id="ARBA00022729"/>
    </source>
</evidence>
<feature type="chain" id="PRO_5044532967" description="Metalloendopeptidase" evidence="13">
    <location>
        <begin position="18"/>
        <end position="462"/>
    </location>
</feature>
<keyword evidence="4 12" id="KW-0479">Metal-binding</keyword>
<comment type="caution">
    <text evidence="16">The sequence shown here is derived from an EMBL/GenBank/DDBJ whole genome shotgun (WGS) entry which is preliminary data.</text>
</comment>
<keyword evidence="5 13" id="KW-0732">Signal</keyword>
<evidence type="ECO:0000256" key="11">
    <source>
        <dbReference type="PROSITE-ProRule" id="PRU00059"/>
    </source>
</evidence>
<dbReference type="InterPro" id="IPR006026">
    <property type="entry name" value="Peptidase_Metallo"/>
</dbReference>
<evidence type="ECO:0000256" key="12">
    <source>
        <dbReference type="PROSITE-ProRule" id="PRU01211"/>
    </source>
</evidence>
<dbReference type="PROSITE" id="PS00022">
    <property type="entry name" value="EGF_1"/>
    <property type="match status" value="1"/>
</dbReference>
<keyword evidence="3 12" id="KW-0645">Protease</keyword>
<evidence type="ECO:0000313" key="16">
    <source>
        <dbReference type="EMBL" id="KAL3873693.1"/>
    </source>
</evidence>
<keyword evidence="2" id="KW-0964">Secreted</keyword>
<dbReference type="SUPFAM" id="SSF49854">
    <property type="entry name" value="Spermadhesin, CUB domain"/>
    <property type="match status" value="1"/>
</dbReference>
<dbReference type="SUPFAM" id="SSF55486">
    <property type="entry name" value="Metalloproteases ('zincins'), catalytic domain"/>
    <property type="match status" value="1"/>
</dbReference>
<dbReference type="Gene3D" id="3.40.390.10">
    <property type="entry name" value="Collagenase (Catalytic Domain)"/>
    <property type="match status" value="1"/>
</dbReference>
<dbReference type="InterPro" id="IPR017050">
    <property type="entry name" value="Metallopeptidase_nem"/>
</dbReference>
<dbReference type="PROSITE" id="PS51864">
    <property type="entry name" value="ASTACIN"/>
    <property type="match status" value="1"/>
</dbReference>
<dbReference type="Pfam" id="PF00431">
    <property type="entry name" value="CUB"/>
    <property type="match status" value="1"/>
</dbReference>
<dbReference type="PRINTS" id="PR00480">
    <property type="entry name" value="ASTACIN"/>
</dbReference>
<organism evidence="16 17">
    <name type="scientific">Sinanodonta woodiana</name>
    <name type="common">Chinese pond mussel</name>
    <name type="synonym">Anodonta woodiana</name>
    <dbReference type="NCBI Taxonomy" id="1069815"/>
    <lineage>
        <taxon>Eukaryota</taxon>
        <taxon>Metazoa</taxon>
        <taxon>Spiralia</taxon>
        <taxon>Lophotrochozoa</taxon>
        <taxon>Mollusca</taxon>
        <taxon>Bivalvia</taxon>
        <taxon>Autobranchia</taxon>
        <taxon>Heteroconchia</taxon>
        <taxon>Palaeoheterodonta</taxon>
        <taxon>Unionida</taxon>
        <taxon>Unionoidea</taxon>
        <taxon>Unionidae</taxon>
        <taxon>Unioninae</taxon>
        <taxon>Sinanodonta</taxon>
    </lineage>
</organism>
<evidence type="ECO:0000256" key="1">
    <source>
        <dbReference type="ARBA" id="ARBA00004613"/>
    </source>
</evidence>
<reference evidence="16 17" key="1">
    <citation type="submission" date="2024-11" db="EMBL/GenBank/DDBJ databases">
        <title>Chromosome-level genome assembly of the freshwater bivalve Anodonta woodiana.</title>
        <authorList>
            <person name="Chen X."/>
        </authorList>
    </citation>
    <scope>NUCLEOTIDE SEQUENCE [LARGE SCALE GENOMIC DNA]</scope>
    <source>
        <strain evidence="16">MN2024</strain>
        <tissue evidence="16">Gills</tissue>
    </source>
</reference>
<evidence type="ECO:0000256" key="3">
    <source>
        <dbReference type="ARBA" id="ARBA00022670"/>
    </source>
</evidence>
<evidence type="ECO:0000256" key="7">
    <source>
        <dbReference type="ARBA" id="ARBA00022833"/>
    </source>
</evidence>
<dbReference type="InterPro" id="IPR035914">
    <property type="entry name" value="Sperma_CUB_dom_sf"/>
</dbReference>
<name>A0ABD3WKF0_SINWO</name>
<evidence type="ECO:0000256" key="8">
    <source>
        <dbReference type="ARBA" id="ARBA00023049"/>
    </source>
</evidence>
<proteinExistence type="predicted"/>
<feature type="signal peptide" evidence="13">
    <location>
        <begin position="1"/>
        <end position="17"/>
    </location>
</feature>
<accession>A0ABD3WKF0</accession>
<keyword evidence="10" id="KW-0325">Glycoprotein</keyword>
<dbReference type="Proteomes" id="UP001634394">
    <property type="component" value="Unassembled WGS sequence"/>
</dbReference>
<feature type="binding site" evidence="12">
    <location>
        <position position="203"/>
    </location>
    <ligand>
        <name>Zn(2+)</name>
        <dbReference type="ChEBI" id="CHEBI:29105"/>
        <note>catalytic</note>
    </ligand>
</feature>
<dbReference type="EMBL" id="JBJQND010000006">
    <property type="protein sequence ID" value="KAL3873693.1"/>
    <property type="molecule type" value="Genomic_DNA"/>
</dbReference>
<comment type="caution">
    <text evidence="11">Lacks conserved residue(s) required for the propagation of feature annotation.</text>
</comment>
<dbReference type="InterPro" id="IPR000742">
    <property type="entry name" value="EGF"/>
</dbReference>